<keyword evidence="2" id="KW-0446">Lipid-binding</keyword>
<dbReference type="InterPro" id="IPR000566">
    <property type="entry name" value="Lipocln_cytosolic_FA-bd_dom"/>
</dbReference>
<evidence type="ECO:0000256" key="3">
    <source>
        <dbReference type="RuleBase" id="RU003696"/>
    </source>
</evidence>
<evidence type="ECO:0000313" key="5">
    <source>
        <dbReference type="EMBL" id="WLG17453.1"/>
    </source>
</evidence>
<comment type="similarity">
    <text evidence="1 3">Belongs to the calycin superfamily. Fatty-acid binding protein (FABP) family.</text>
</comment>
<dbReference type="InterPro" id="IPR012674">
    <property type="entry name" value="Calycin"/>
</dbReference>
<organism evidence="5">
    <name type="scientific">Brachionus rotundiformis</name>
    <dbReference type="NCBI Taxonomy" id="96890"/>
    <lineage>
        <taxon>Eukaryota</taxon>
        <taxon>Metazoa</taxon>
        <taxon>Spiralia</taxon>
        <taxon>Gnathifera</taxon>
        <taxon>Rotifera</taxon>
        <taxon>Eurotatoria</taxon>
        <taxon>Monogononta</taxon>
        <taxon>Pseudotrocha</taxon>
        <taxon>Ploima</taxon>
        <taxon>Brachionidae</taxon>
        <taxon>Brachionus</taxon>
    </lineage>
</organism>
<dbReference type="CDD" id="cd00742">
    <property type="entry name" value="FABP"/>
    <property type="match status" value="1"/>
</dbReference>
<dbReference type="EMBL" id="OR238459">
    <property type="protein sequence ID" value="WLG17453.1"/>
    <property type="molecule type" value="mRNA"/>
</dbReference>
<dbReference type="InterPro" id="IPR000463">
    <property type="entry name" value="Fatty_acid-bd"/>
</dbReference>
<feature type="domain" description="Cytosolic fatty-acid binding proteins" evidence="4">
    <location>
        <begin position="6"/>
        <end position="23"/>
    </location>
</feature>
<dbReference type="AlphaFoldDB" id="A0AA49KFG8"/>
<protein>
    <submittedName>
        <fullName evidence="5">Fatty acid-binding protein C</fullName>
    </submittedName>
</protein>
<dbReference type="Gene3D" id="2.40.128.20">
    <property type="match status" value="1"/>
</dbReference>
<evidence type="ECO:0000256" key="1">
    <source>
        <dbReference type="ARBA" id="ARBA00008390"/>
    </source>
</evidence>
<dbReference type="Pfam" id="PF00061">
    <property type="entry name" value="Lipocalin"/>
    <property type="match status" value="1"/>
</dbReference>
<name>A0AA49KFG8_9BILA</name>
<reference evidence="5" key="1">
    <citation type="submission" date="2023-07" db="EMBL/GenBank/DDBJ databases">
        <title>Effects of salinity on life history traits and fatty acid binding proteins of the marine rotifer Brachionus plicatilis.</title>
        <authorList>
            <person name="Lee M.-C."/>
        </authorList>
    </citation>
    <scope>NUCLEOTIDE SEQUENCE</scope>
</reference>
<keyword evidence="3" id="KW-0813">Transport</keyword>
<dbReference type="PANTHER" id="PTHR11955">
    <property type="entry name" value="FATTY ACID BINDING PROTEIN"/>
    <property type="match status" value="1"/>
</dbReference>
<dbReference type="PRINTS" id="PR00178">
    <property type="entry name" value="FATTYACIDBP"/>
</dbReference>
<dbReference type="PROSITE" id="PS00214">
    <property type="entry name" value="FABP"/>
    <property type="match status" value="1"/>
</dbReference>
<evidence type="ECO:0000256" key="2">
    <source>
        <dbReference type="ARBA" id="ARBA00023121"/>
    </source>
</evidence>
<dbReference type="GO" id="GO:0008289">
    <property type="term" value="F:lipid binding"/>
    <property type="evidence" value="ECO:0007669"/>
    <property type="project" value="UniProtKB-KW"/>
</dbReference>
<dbReference type="FunFam" id="2.40.128.20:FF:000001">
    <property type="entry name" value="Fatty acid-binding protein, adipocyte"/>
    <property type="match status" value="1"/>
</dbReference>
<dbReference type="SUPFAM" id="SSF50814">
    <property type="entry name" value="Lipocalins"/>
    <property type="match status" value="1"/>
</dbReference>
<proteinExistence type="evidence at transcript level"/>
<accession>A0AA49KFG8</accession>
<evidence type="ECO:0000259" key="4">
    <source>
        <dbReference type="PROSITE" id="PS00214"/>
    </source>
</evidence>
<dbReference type="InterPro" id="IPR031259">
    <property type="entry name" value="ILBP"/>
</dbReference>
<sequence length="136" mass="15737">MAALNGTWILQKSENFEDFMKELGVGLILRKVGNTVTPTLIISNNGNKWSIKMRSTFKNTDDEFTIGEEFDDETTDGRKIKCLYNMDGDKLICEQRDRKTRELQVTAVRSVDENDMMVEVLTCKKVVAKRYFKRVE</sequence>